<sequence>MISGGPQEEKYMPHIIVTPGPNSVVTGSLLEILSIVSQHLGICVRYQESADKAGGVRLPNGSWTGVMAMLTTGVWLMILMTLLGVTASTCVLRHGNERRFRQVRFRGSPGPEKGRDVRVPGLATFTGESVIWTAPGGVVRLLMGLWMILSLTLMTVYRSNLKAMLIMPRVTIPFDSLQDLVTTDLPVWQAEPNTDLGRLNSMFNSVHGHSNVTWGVNGFVTGKHVLAAPRTALLEIIHSAFSKIIFEIQMGMCSTYLMSESFLRTTIGLIYPKGSTLRPKIDPLIVRLREGGILDYIYHQAVINSSKCLKPLSSIPDTSRALDLGDFYGVFVYGGGMMLGCVAFLLELLLAPFRNEVRQETSSRFPSSSSPRRTLQ</sequence>
<evidence type="ECO:0000256" key="9">
    <source>
        <dbReference type="SAM" id="Phobius"/>
    </source>
</evidence>
<feature type="transmembrane region" description="Helical" evidence="9">
    <location>
        <begin position="327"/>
        <end position="350"/>
    </location>
</feature>
<keyword evidence="8" id="KW-0325">Glycoprotein</keyword>
<keyword evidence="4 9" id="KW-0812">Transmembrane</keyword>
<dbReference type="InterPro" id="IPR052192">
    <property type="entry name" value="Insect_Ionotropic_Sensory_Rcpt"/>
</dbReference>
<evidence type="ECO:0000256" key="6">
    <source>
        <dbReference type="ARBA" id="ARBA00023136"/>
    </source>
</evidence>
<name>A0A8J5JLH4_HOMAM</name>
<keyword evidence="5 9" id="KW-1133">Transmembrane helix</keyword>
<comment type="caution">
    <text evidence="11">The sequence shown here is derived from an EMBL/GenBank/DDBJ whole genome shotgun (WGS) entry which is preliminary data.</text>
</comment>
<evidence type="ECO:0000256" key="1">
    <source>
        <dbReference type="ARBA" id="ARBA00004651"/>
    </source>
</evidence>
<dbReference type="GO" id="GO:0050906">
    <property type="term" value="P:detection of stimulus involved in sensory perception"/>
    <property type="evidence" value="ECO:0007669"/>
    <property type="project" value="UniProtKB-ARBA"/>
</dbReference>
<dbReference type="Gene3D" id="1.10.287.70">
    <property type="match status" value="1"/>
</dbReference>
<evidence type="ECO:0000256" key="7">
    <source>
        <dbReference type="ARBA" id="ARBA00023170"/>
    </source>
</evidence>
<evidence type="ECO:0000256" key="4">
    <source>
        <dbReference type="ARBA" id="ARBA00022692"/>
    </source>
</evidence>
<organism evidence="11 12">
    <name type="scientific">Homarus americanus</name>
    <name type="common">American lobster</name>
    <dbReference type="NCBI Taxonomy" id="6706"/>
    <lineage>
        <taxon>Eukaryota</taxon>
        <taxon>Metazoa</taxon>
        <taxon>Ecdysozoa</taxon>
        <taxon>Arthropoda</taxon>
        <taxon>Crustacea</taxon>
        <taxon>Multicrustacea</taxon>
        <taxon>Malacostraca</taxon>
        <taxon>Eumalacostraca</taxon>
        <taxon>Eucarida</taxon>
        <taxon>Decapoda</taxon>
        <taxon>Pleocyemata</taxon>
        <taxon>Astacidea</taxon>
        <taxon>Nephropoidea</taxon>
        <taxon>Nephropidae</taxon>
        <taxon>Homarus</taxon>
    </lineage>
</organism>
<reference evidence="11" key="1">
    <citation type="journal article" date="2021" name="Sci. Adv.">
        <title>The American lobster genome reveals insights on longevity, neural, and immune adaptations.</title>
        <authorList>
            <person name="Polinski J.M."/>
            <person name="Zimin A.V."/>
            <person name="Clark K.F."/>
            <person name="Kohn A.B."/>
            <person name="Sadowski N."/>
            <person name="Timp W."/>
            <person name="Ptitsyn A."/>
            <person name="Khanna P."/>
            <person name="Romanova D.Y."/>
            <person name="Williams P."/>
            <person name="Greenwood S.J."/>
            <person name="Moroz L.L."/>
            <person name="Walt D.R."/>
            <person name="Bodnar A.G."/>
        </authorList>
    </citation>
    <scope>NUCLEOTIDE SEQUENCE</scope>
    <source>
        <strain evidence="11">GMGI-L3</strain>
    </source>
</reference>
<keyword evidence="3" id="KW-1003">Cell membrane</keyword>
<evidence type="ECO:0000313" key="12">
    <source>
        <dbReference type="Proteomes" id="UP000747542"/>
    </source>
</evidence>
<proteinExistence type="inferred from homology"/>
<feature type="domain" description="Ionotropic glutamate receptor C-terminal" evidence="10">
    <location>
        <begin position="73"/>
        <end position="332"/>
    </location>
</feature>
<feature type="transmembrane region" description="Helical" evidence="9">
    <location>
        <begin position="138"/>
        <end position="157"/>
    </location>
</feature>
<dbReference type="GO" id="GO:0005886">
    <property type="term" value="C:plasma membrane"/>
    <property type="evidence" value="ECO:0007669"/>
    <property type="project" value="UniProtKB-SubCell"/>
</dbReference>
<evidence type="ECO:0000256" key="8">
    <source>
        <dbReference type="ARBA" id="ARBA00023180"/>
    </source>
</evidence>
<comment type="similarity">
    <text evidence="2">Belongs to the glutamate-gated ion channel (TC 1.A.10.1) family.</text>
</comment>
<dbReference type="PANTHER" id="PTHR42643:SF24">
    <property type="entry name" value="IONOTROPIC RECEPTOR 60A"/>
    <property type="match status" value="1"/>
</dbReference>
<dbReference type="PANTHER" id="PTHR42643">
    <property type="entry name" value="IONOTROPIC RECEPTOR 20A-RELATED"/>
    <property type="match status" value="1"/>
</dbReference>
<evidence type="ECO:0000256" key="2">
    <source>
        <dbReference type="ARBA" id="ARBA00008685"/>
    </source>
</evidence>
<dbReference type="SUPFAM" id="SSF53850">
    <property type="entry name" value="Periplasmic binding protein-like II"/>
    <property type="match status" value="1"/>
</dbReference>
<evidence type="ECO:0000259" key="10">
    <source>
        <dbReference type="Pfam" id="PF00060"/>
    </source>
</evidence>
<gene>
    <name evidence="11" type="primary">Grid2-L3</name>
    <name evidence="11" type="ORF">Hamer_G001824</name>
</gene>
<dbReference type="Pfam" id="PF00060">
    <property type="entry name" value="Lig_chan"/>
    <property type="match status" value="1"/>
</dbReference>
<accession>A0A8J5JLH4</accession>
<feature type="transmembrane region" description="Helical" evidence="9">
    <location>
        <begin position="66"/>
        <end position="92"/>
    </location>
</feature>
<keyword evidence="6 9" id="KW-0472">Membrane</keyword>
<dbReference type="Proteomes" id="UP000747542">
    <property type="component" value="Unassembled WGS sequence"/>
</dbReference>
<comment type="subcellular location">
    <subcellularLocation>
        <location evidence="1">Cell membrane</location>
        <topology evidence="1">Multi-pass membrane protein</topology>
    </subcellularLocation>
</comment>
<protein>
    <submittedName>
        <fullName evidence="11">Glutamate receptor ionotropic, delta-2-like 3</fullName>
    </submittedName>
</protein>
<keyword evidence="7 11" id="KW-0675">Receptor</keyword>
<dbReference type="EMBL" id="JAHLQT010031306">
    <property type="protein sequence ID" value="KAG7160542.1"/>
    <property type="molecule type" value="Genomic_DNA"/>
</dbReference>
<keyword evidence="12" id="KW-1185">Reference proteome</keyword>
<dbReference type="GO" id="GO:0015276">
    <property type="term" value="F:ligand-gated monoatomic ion channel activity"/>
    <property type="evidence" value="ECO:0007669"/>
    <property type="project" value="InterPro"/>
</dbReference>
<evidence type="ECO:0000256" key="3">
    <source>
        <dbReference type="ARBA" id="ARBA00022475"/>
    </source>
</evidence>
<evidence type="ECO:0000256" key="5">
    <source>
        <dbReference type="ARBA" id="ARBA00022989"/>
    </source>
</evidence>
<evidence type="ECO:0000313" key="11">
    <source>
        <dbReference type="EMBL" id="KAG7160542.1"/>
    </source>
</evidence>
<dbReference type="InterPro" id="IPR001320">
    <property type="entry name" value="Iontro_rcpt_C"/>
</dbReference>
<dbReference type="AlphaFoldDB" id="A0A8J5JLH4"/>